<evidence type="ECO:0000256" key="5">
    <source>
        <dbReference type="ARBA" id="ARBA00022801"/>
    </source>
</evidence>
<dbReference type="Gene3D" id="3.40.50.300">
    <property type="entry name" value="P-loop containing nucleotide triphosphate hydrolases"/>
    <property type="match status" value="1"/>
</dbReference>
<proteinExistence type="inferred from homology"/>
<dbReference type="EMBL" id="CABFVA020000012">
    <property type="protein sequence ID" value="VVM04786.1"/>
    <property type="molecule type" value="Genomic_DNA"/>
</dbReference>
<evidence type="ECO:0000256" key="11">
    <source>
        <dbReference type="NCBIfam" id="TIGR00665"/>
    </source>
</evidence>
<reference evidence="14 15" key="1">
    <citation type="submission" date="2019-09" db="EMBL/GenBank/DDBJ databases">
        <authorList>
            <person name="Cremers G."/>
        </authorList>
    </citation>
    <scope>NUCLEOTIDE SEQUENCE [LARGE SCALE GENOMIC DNA]</scope>
    <source>
        <strain evidence="14">4A</strain>
    </source>
</reference>
<dbReference type="GO" id="GO:0005829">
    <property type="term" value="C:cytosol"/>
    <property type="evidence" value="ECO:0007669"/>
    <property type="project" value="TreeGrafter"/>
</dbReference>
<evidence type="ECO:0000259" key="13">
    <source>
        <dbReference type="PROSITE" id="PS51199"/>
    </source>
</evidence>
<gene>
    <name evidence="14" type="primary">dnaC</name>
    <name evidence="14" type="ORF">MAMT_00300</name>
</gene>
<keyword evidence="9" id="KW-0413">Isomerase</keyword>
<dbReference type="SUPFAM" id="SSF48024">
    <property type="entry name" value="N-terminal domain of DnaB helicase"/>
    <property type="match status" value="1"/>
</dbReference>
<dbReference type="GO" id="GO:0006269">
    <property type="term" value="P:DNA replication, synthesis of primer"/>
    <property type="evidence" value="ECO:0007669"/>
    <property type="project" value="UniProtKB-UniRule"/>
</dbReference>
<dbReference type="Gene3D" id="1.10.860.10">
    <property type="entry name" value="DNAb Helicase, Chain A"/>
    <property type="match status" value="1"/>
</dbReference>
<keyword evidence="4 12" id="KW-0547">Nucleotide-binding</keyword>
<name>A0A5E6M609_9BACT</name>
<comment type="catalytic activity">
    <reaction evidence="10 12">
        <text>ATP + H2O = ADP + phosphate + H(+)</text>
        <dbReference type="Rhea" id="RHEA:13065"/>
        <dbReference type="ChEBI" id="CHEBI:15377"/>
        <dbReference type="ChEBI" id="CHEBI:15378"/>
        <dbReference type="ChEBI" id="CHEBI:30616"/>
        <dbReference type="ChEBI" id="CHEBI:43474"/>
        <dbReference type="ChEBI" id="CHEBI:456216"/>
        <dbReference type="EC" id="5.6.2.3"/>
    </reaction>
</comment>
<keyword evidence="5 12" id="KW-0378">Hydrolase</keyword>
<dbReference type="SUPFAM" id="SSF52540">
    <property type="entry name" value="P-loop containing nucleoside triphosphate hydrolases"/>
    <property type="match status" value="1"/>
</dbReference>
<evidence type="ECO:0000256" key="4">
    <source>
        <dbReference type="ARBA" id="ARBA00022741"/>
    </source>
</evidence>
<keyword evidence="7 12" id="KW-0067">ATP-binding</keyword>
<dbReference type="CDD" id="cd00984">
    <property type="entry name" value="DnaB_C"/>
    <property type="match status" value="1"/>
</dbReference>
<dbReference type="InterPro" id="IPR027417">
    <property type="entry name" value="P-loop_NTPase"/>
</dbReference>
<sequence length="468" mass="52328">MSRAKTVVKESRSETPLPTVLYSAEAERAVLGSLLLHPDLVLNQAFESLSSEDFFVPAHRILFDLFRTMDARHQAIDVLTVHQSLVDSNLSADVGSPAILAELTASFSSHLNIGTYLEMVKDKSLLRHLHRACSSIVQRISDDPQSPSSVLDYAEREIFRVTNLSLTRSSTPVSVELRRALDLIDSFHQRKGKLFGIPTGFYELDGLTTGWQKGDMIVLAARPGVGKTALGLTLARQAIRQRYDAEKDAWVQPGHPVGFFSLEMTNAQIMLRLLASVASESLQKIRRGELDSSALEKLRRISADAQEWPLYLDDSSGLTIHQLRAKARRMKDQYKIDLLIVDYLQLLRSDSAQARDNRQVEIAEISRGLKGLAKELDIPVIVLAQLNRRVEEGKAEPALHHLRESGAIEQDADVVLLLHRPDSPEESSPTEIPYSLHVAKQRNGPTDKIAIRFNALYTRFEDPVRHNG</sequence>
<comment type="function">
    <text evidence="12">The main replicative DNA helicase, it participates in initiation and elongation during chromosome replication. Travels ahead of the DNA replisome, separating dsDNA into templates for DNA synthesis. A processive ATP-dependent 5'-3' DNA helicase it has DNA-dependent ATPase activity.</text>
</comment>
<keyword evidence="8 12" id="KW-0238">DNA-binding</keyword>
<keyword evidence="6 12" id="KW-0347">Helicase</keyword>
<evidence type="ECO:0000256" key="6">
    <source>
        <dbReference type="ARBA" id="ARBA00022806"/>
    </source>
</evidence>
<evidence type="ECO:0000256" key="2">
    <source>
        <dbReference type="ARBA" id="ARBA00022515"/>
    </source>
</evidence>
<dbReference type="InterPro" id="IPR036185">
    <property type="entry name" value="DNA_heli_DnaB-like_N_sf"/>
</dbReference>
<dbReference type="NCBIfam" id="TIGR00665">
    <property type="entry name" value="DnaB"/>
    <property type="match status" value="1"/>
</dbReference>
<dbReference type="PANTHER" id="PTHR30153:SF2">
    <property type="entry name" value="REPLICATIVE DNA HELICASE"/>
    <property type="match status" value="1"/>
</dbReference>
<dbReference type="GO" id="GO:1990077">
    <property type="term" value="C:primosome complex"/>
    <property type="evidence" value="ECO:0007669"/>
    <property type="project" value="UniProtKB-UniRule"/>
</dbReference>
<evidence type="ECO:0000256" key="9">
    <source>
        <dbReference type="ARBA" id="ARBA00023235"/>
    </source>
</evidence>
<comment type="similarity">
    <text evidence="1 12">Belongs to the helicase family. DnaB subfamily.</text>
</comment>
<keyword evidence="2 12" id="KW-0639">Primosome</keyword>
<evidence type="ECO:0000313" key="14">
    <source>
        <dbReference type="EMBL" id="VVM04786.1"/>
    </source>
</evidence>
<protein>
    <recommendedName>
        <fullName evidence="11 12">Replicative DNA helicase</fullName>
        <ecNumber evidence="11 12">5.6.2.3</ecNumber>
    </recommendedName>
</protein>
<dbReference type="InterPro" id="IPR016136">
    <property type="entry name" value="DNA_helicase_N/primase_C"/>
</dbReference>
<dbReference type="SMART" id="SM00382">
    <property type="entry name" value="AAA"/>
    <property type="match status" value="1"/>
</dbReference>
<dbReference type="Pfam" id="PF03796">
    <property type="entry name" value="DnaB_C"/>
    <property type="match status" value="1"/>
</dbReference>
<dbReference type="InterPro" id="IPR007692">
    <property type="entry name" value="DNA_helicase_DnaB"/>
</dbReference>
<dbReference type="EC" id="5.6.2.3" evidence="11 12"/>
<dbReference type="Proteomes" id="UP000334923">
    <property type="component" value="Unassembled WGS sequence"/>
</dbReference>
<evidence type="ECO:0000256" key="8">
    <source>
        <dbReference type="ARBA" id="ARBA00023125"/>
    </source>
</evidence>
<dbReference type="Pfam" id="PF00772">
    <property type="entry name" value="DnaB"/>
    <property type="match status" value="1"/>
</dbReference>
<dbReference type="PANTHER" id="PTHR30153">
    <property type="entry name" value="REPLICATIVE DNA HELICASE DNAB"/>
    <property type="match status" value="1"/>
</dbReference>
<evidence type="ECO:0000313" key="15">
    <source>
        <dbReference type="Proteomes" id="UP000334923"/>
    </source>
</evidence>
<evidence type="ECO:0000256" key="3">
    <source>
        <dbReference type="ARBA" id="ARBA00022705"/>
    </source>
</evidence>
<dbReference type="GO" id="GO:0016887">
    <property type="term" value="F:ATP hydrolysis activity"/>
    <property type="evidence" value="ECO:0007669"/>
    <property type="project" value="RHEA"/>
</dbReference>
<keyword evidence="15" id="KW-1185">Reference proteome</keyword>
<dbReference type="GO" id="GO:0005524">
    <property type="term" value="F:ATP binding"/>
    <property type="evidence" value="ECO:0007669"/>
    <property type="project" value="UniProtKB-UniRule"/>
</dbReference>
<evidence type="ECO:0000256" key="10">
    <source>
        <dbReference type="ARBA" id="ARBA00048954"/>
    </source>
</evidence>
<accession>A0A5E6M609</accession>
<dbReference type="PROSITE" id="PS51199">
    <property type="entry name" value="SF4_HELICASE"/>
    <property type="match status" value="1"/>
</dbReference>
<keyword evidence="3 12" id="KW-0235">DNA replication</keyword>
<evidence type="ECO:0000256" key="7">
    <source>
        <dbReference type="ARBA" id="ARBA00022840"/>
    </source>
</evidence>
<feature type="domain" description="SF4 helicase" evidence="13">
    <location>
        <begin position="190"/>
        <end position="467"/>
    </location>
</feature>
<dbReference type="GO" id="GO:0043139">
    <property type="term" value="F:5'-3' DNA helicase activity"/>
    <property type="evidence" value="ECO:0007669"/>
    <property type="project" value="UniProtKB-EC"/>
</dbReference>
<evidence type="ECO:0000256" key="12">
    <source>
        <dbReference type="RuleBase" id="RU362085"/>
    </source>
</evidence>
<dbReference type="InterPro" id="IPR003593">
    <property type="entry name" value="AAA+_ATPase"/>
</dbReference>
<dbReference type="InterPro" id="IPR007694">
    <property type="entry name" value="DNA_helicase_DnaB-like_C"/>
</dbReference>
<dbReference type="InterPro" id="IPR007693">
    <property type="entry name" value="DNA_helicase_DnaB-like_N"/>
</dbReference>
<dbReference type="GO" id="GO:0003677">
    <property type="term" value="F:DNA binding"/>
    <property type="evidence" value="ECO:0007669"/>
    <property type="project" value="UniProtKB-UniRule"/>
</dbReference>
<organism evidence="14 15">
    <name type="scientific">Methylacidimicrobium tartarophylax</name>
    <dbReference type="NCBI Taxonomy" id="1041768"/>
    <lineage>
        <taxon>Bacteria</taxon>
        <taxon>Pseudomonadati</taxon>
        <taxon>Verrucomicrobiota</taxon>
        <taxon>Methylacidimicrobium</taxon>
    </lineage>
</organism>
<dbReference type="RefSeq" id="WP_246186460.1">
    <property type="nucleotide sequence ID" value="NZ_CABFVA020000012.1"/>
</dbReference>
<evidence type="ECO:0000256" key="1">
    <source>
        <dbReference type="ARBA" id="ARBA00008428"/>
    </source>
</evidence>
<dbReference type="AlphaFoldDB" id="A0A5E6M609"/>